<dbReference type="InterPro" id="IPR013092">
    <property type="entry name" value="Connexin_N"/>
</dbReference>
<sequence length="183" mass="21252">MCYNYHFPLSHIRLWSLQLLFVATPTLLVSAHVWHRKNRKVQRITEGQEHRIKGGLFWTYLVSLASRICFEIGFTWSFYQIYNGFTLLPLVKCSIAPCPHTVDCFVSRPMEKTIFNYFLFTGSVLCMLLAISEFVFLTIQHFMKSCCIKKSPSRVHPLILKLHNHVKPTAPEISLESTLTTIE</sequence>
<evidence type="ECO:0000256" key="5">
    <source>
        <dbReference type="ARBA" id="ARBA00022868"/>
    </source>
</evidence>
<dbReference type="Pfam" id="PF00029">
    <property type="entry name" value="Connexin"/>
    <property type="match status" value="1"/>
</dbReference>
<comment type="similarity">
    <text evidence="9">Belongs to the connexin family.</text>
</comment>
<dbReference type="InterPro" id="IPR038359">
    <property type="entry name" value="Connexin_N_sf"/>
</dbReference>
<dbReference type="SMART" id="SM01089">
    <property type="entry name" value="Connexin_CCC"/>
    <property type="match status" value="1"/>
</dbReference>
<comment type="function">
    <text evidence="9">One gap junction consists of a cluster of closely packed pairs of transmembrane channels, the connexons, through which materials of low MW diffuse from one cell to a neighboring cell.</text>
</comment>
<dbReference type="PANTHER" id="PTHR11984">
    <property type="entry name" value="CONNEXIN"/>
    <property type="match status" value="1"/>
</dbReference>
<proteinExistence type="inferred from homology"/>
<evidence type="ECO:0000256" key="2">
    <source>
        <dbReference type="ARBA" id="ARBA00004651"/>
    </source>
</evidence>
<protein>
    <recommendedName>
        <fullName evidence="9">Gap junction protein</fullName>
    </recommendedName>
</protein>
<evidence type="ECO:0000256" key="9">
    <source>
        <dbReference type="RuleBase" id="RU000630"/>
    </source>
</evidence>
<evidence type="ECO:0000256" key="10">
    <source>
        <dbReference type="SAM" id="Phobius"/>
    </source>
</evidence>
<organism evidence="12 13">
    <name type="scientific">Eptatretus burgeri</name>
    <name type="common">Inshore hagfish</name>
    <dbReference type="NCBI Taxonomy" id="7764"/>
    <lineage>
        <taxon>Eukaryota</taxon>
        <taxon>Metazoa</taxon>
        <taxon>Chordata</taxon>
        <taxon>Craniata</taxon>
        <taxon>Vertebrata</taxon>
        <taxon>Cyclostomata</taxon>
        <taxon>Myxini</taxon>
        <taxon>Myxiniformes</taxon>
        <taxon>Myxinidae</taxon>
        <taxon>Eptatretinae</taxon>
        <taxon>Eptatretus</taxon>
    </lineage>
</organism>
<accession>A0A8C4R121</accession>
<evidence type="ECO:0000256" key="7">
    <source>
        <dbReference type="ARBA" id="ARBA00022989"/>
    </source>
</evidence>
<feature type="transmembrane region" description="Helical" evidence="10">
    <location>
        <begin position="12"/>
        <end position="34"/>
    </location>
</feature>
<feature type="transmembrane region" description="Helical" evidence="10">
    <location>
        <begin position="117"/>
        <end position="139"/>
    </location>
</feature>
<dbReference type="Proteomes" id="UP000694388">
    <property type="component" value="Unplaced"/>
</dbReference>
<dbReference type="PANTHER" id="PTHR11984:SF53">
    <property type="entry name" value="GAP JUNCTION PROTEIN"/>
    <property type="match status" value="1"/>
</dbReference>
<dbReference type="PROSITE" id="PS00408">
    <property type="entry name" value="CONNEXINS_2"/>
    <property type="match status" value="1"/>
</dbReference>
<dbReference type="GO" id="GO:0005243">
    <property type="term" value="F:gap junction channel activity"/>
    <property type="evidence" value="ECO:0007669"/>
    <property type="project" value="TreeGrafter"/>
</dbReference>
<dbReference type="InterPro" id="IPR017990">
    <property type="entry name" value="Connexin_CS"/>
</dbReference>
<reference evidence="12" key="1">
    <citation type="submission" date="2025-08" db="UniProtKB">
        <authorList>
            <consortium name="Ensembl"/>
        </authorList>
    </citation>
    <scope>IDENTIFICATION</scope>
</reference>
<keyword evidence="4 9" id="KW-0812">Transmembrane</keyword>
<dbReference type="GO" id="GO:0005922">
    <property type="term" value="C:connexin complex"/>
    <property type="evidence" value="ECO:0007669"/>
    <property type="project" value="InterPro"/>
</dbReference>
<evidence type="ECO:0000256" key="8">
    <source>
        <dbReference type="ARBA" id="ARBA00023136"/>
    </source>
</evidence>
<comment type="subcellular location">
    <subcellularLocation>
        <location evidence="1">Cell junction</location>
        <location evidence="1">Gap junction</location>
    </subcellularLocation>
    <subcellularLocation>
        <location evidence="2 9">Cell membrane</location>
        <topology evidence="2 9">Multi-pass membrane protein</topology>
    </subcellularLocation>
</comment>
<evidence type="ECO:0000256" key="4">
    <source>
        <dbReference type="ARBA" id="ARBA00022692"/>
    </source>
</evidence>
<dbReference type="InterPro" id="IPR000500">
    <property type="entry name" value="Connexin"/>
</dbReference>
<dbReference type="AlphaFoldDB" id="A0A8C4R121"/>
<reference evidence="12" key="2">
    <citation type="submission" date="2025-09" db="UniProtKB">
        <authorList>
            <consortium name="Ensembl"/>
        </authorList>
    </citation>
    <scope>IDENTIFICATION</scope>
</reference>
<dbReference type="GO" id="GO:0007267">
    <property type="term" value="P:cell-cell signaling"/>
    <property type="evidence" value="ECO:0007669"/>
    <property type="project" value="TreeGrafter"/>
</dbReference>
<keyword evidence="7 10" id="KW-1133">Transmembrane helix</keyword>
<evidence type="ECO:0000256" key="3">
    <source>
        <dbReference type="ARBA" id="ARBA00022475"/>
    </source>
</evidence>
<dbReference type="Gene3D" id="1.20.1440.80">
    <property type="entry name" value="Gap junction channel protein cysteine-rich domain"/>
    <property type="match status" value="1"/>
</dbReference>
<evidence type="ECO:0000313" key="13">
    <source>
        <dbReference type="Proteomes" id="UP000694388"/>
    </source>
</evidence>
<keyword evidence="3" id="KW-1003">Cell membrane</keyword>
<evidence type="ECO:0000256" key="1">
    <source>
        <dbReference type="ARBA" id="ARBA00004610"/>
    </source>
</evidence>
<evidence type="ECO:0000256" key="6">
    <source>
        <dbReference type="ARBA" id="ARBA00022949"/>
    </source>
</evidence>
<dbReference type="GeneTree" id="ENSGT01030000234513"/>
<keyword evidence="8 10" id="KW-0472">Membrane</keyword>
<feature type="domain" description="Connexin cysteine-rich" evidence="11">
    <location>
        <begin position="70"/>
        <end position="137"/>
    </location>
</feature>
<dbReference type="InterPro" id="IPR019570">
    <property type="entry name" value="Connexin_CCC"/>
</dbReference>
<evidence type="ECO:0000259" key="11">
    <source>
        <dbReference type="SMART" id="SM01089"/>
    </source>
</evidence>
<dbReference type="OMA" id="RICFEIG"/>
<keyword evidence="5 9" id="KW-0303">Gap junction</keyword>
<dbReference type="PRINTS" id="PR00206">
    <property type="entry name" value="CONNEXIN"/>
</dbReference>
<evidence type="ECO:0000313" key="12">
    <source>
        <dbReference type="Ensembl" id="ENSEBUP00000023536.1"/>
    </source>
</evidence>
<feature type="transmembrane region" description="Helical" evidence="10">
    <location>
        <begin position="55"/>
        <end position="79"/>
    </location>
</feature>
<comment type="subunit">
    <text evidence="9">A connexon is composed of a hexamer of connexins.</text>
</comment>
<keyword evidence="6" id="KW-0965">Cell junction</keyword>
<dbReference type="Ensembl" id="ENSEBUT00000024113.1">
    <property type="protein sequence ID" value="ENSEBUP00000023536.1"/>
    <property type="gene ID" value="ENSEBUG00000014506.1"/>
</dbReference>
<keyword evidence="13" id="KW-1185">Reference proteome</keyword>
<name>A0A8C4R121_EPTBU</name>